<dbReference type="AlphaFoldDB" id="A0A8H4IUC6"/>
<evidence type="ECO:0000313" key="1">
    <source>
        <dbReference type="EMBL" id="KAF4307656.1"/>
    </source>
</evidence>
<comment type="caution">
    <text evidence="1">The sequence shown here is derived from an EMBL/GenBank/DDBJ whole genome shotgun (WGS) entry which is preliminary data.</text>
</comment>
<evidence type="ECO:0000313" key="2">
    <source>
        <dbReference type="Proteomes" id="UP000572817"/>
    </source>
</evidence>
<dbReference type="EMBL" id="WWBZ02000022">
    <property type="protein sequence ID" value="KAF4307656.1"/>
    <property type="molecule type" value="Genomic_DNA"/>
</dbReference>
<gene>
    <name evidence="1" type="ORF">GTA08_BOTSDO04235</name>
</gene>
<sequence length="102" mass="11341">MHCQAEHTLKGTITKTMPFYLFSYNSNNCSWHTWATSAAFTPASQTYPKLVFILVIPDPDFPGELMELNVGERAGKEILQNSVGYRDANEQPLSVVASEDGD</sequence>
<dbReference type="Proteomes" id="UP000572817">
    <property type="component" value="Unassembled WGS sequence"/>
</dbReference>
<keyword evidence="2" id="KW-1185">Reference proteome</keyword>
<accession>A0A8H4IUC6</accession>
<reference evidence="1" key="1">
    <citation type="submission" date="2020-04" db="EMBL/GenBank/DDBJ databases">
        <title>Genome Assembly and Annotation of Botryosphaeria dothidea sdau 11-99, a Latent Pathogen of Apple Fruit Ring Rot in China.</title>
        <authorList>
            <person name="Yu C."/>
            <person name="Diao Y."/>
            <person name="Lu Q."/>
            <person name="Zhao J."/>
            <person name="Cui S."/>
            <person name="Peng C."/>
            <person name="He B."/>
            <person name="Liu H."/>
        </authorList>
    </citation>
    <scope>NUCLEOTIDE SEQUENCE [LARGE SCALE GENOMIC DNA]</scope>
    <source>
        <strain evidence="1">Sdau11-99</strain>
    </source>
</reference>
<proteinExistence type="predicted"/>
<organism evidence="1 2">
    <name type="scientific">Botryosphaeria dothidea</name>
    <dbReference type="NCBI Taxonomy" id="55169"/>
    <lineage>
        <taxon>Eukaryota</taxon>
        <taxon>Fungi</taxon>
        <taxon>Dikarya</taxon>
        <taxon>Ascomycota</taxon>
        <taxon>Pezizomycotina</taxon>
        <taxon>Dothideomycetes</taxon>
        <taxon>Dothideomycetes incertae sedis</taxon>
        <taxon>Botryosphaeriales</taxon>
        <taxon>Botryosphaeriaceae</taxon>
        <taxon>Botryosphaeria</taxon>
    </lineage>
</organism>
<protein>
    <submittedName>
        <fullName evidence="1">Uncharacterized protein</fullName>
    </submittedName>
</protein>
<name>A0A8H4IUC6_9PEZI</name>